<dbReference type="InterPro" id="IPR000477">
    <property type="entry name" value="RT_dom"/>
</dbReference>
<organism evidence="3 4">
    <name type="scientific">Dipteronia dyeriana</name>
    <dbReference type="NCBI Taxonomy" id="168575"/>
    <lineage>
        <taxon>Eukaryota</taxon>
        <taxon>Viridiplantae</taxon>
        <taxon>Streptophyta</taxon>
        <taxon>Embryophyta</taxon>
        <taxon>Tracheophyta</taxon>
        <taxon>Spermatophyta</taxon>
        <taxon>Magnoliopsida</taxon>
        <taxon>eudicotyledons</taxon>
        <taxon>Gunneridae</taxon>
        <taxon>Pentapetalae</taxon>
        <taxon>rosids</taxon>
        <taxon>malvids</taxon>
        <taxon>Sapindales</taxon>
        <taxon>Sapindaceae</taxon>
        <taxon>Hippocastanoideae</taxon>
        <taxon>Acereae</taxon>
        <taxon>Dipteronia</taxon>
    </lineage>
</organism>
<dbReference type="Proteomes" id="UP001280121">
    <property type="component" value="Unassembled WGS sequence"/>
</dbReference>
<name>A0AAD9U648_9ROSI</name>
<reference evidence="3" key="1">
    <citation type="journal article" date="2023" name="Plant J.">
        <title>Genome sequences and population genomics provide insights into the demographic history, inbreeding, and mutation load of two 'living fossil' tree species of Dipteronia.</title>
        <authorList>
            <person name="Feng Y."/>
            <person name="Comes H.P."/>
            <person name="Chen J."/>
            <person name="Zhu S."/>
            <person name="Lu R."/>
            <person name="Zhang X."/>
            <person name="Li P."/>
            <person name="Qiu J."/>
            <person name="Olsen K.M."/>
            <person name="Qiu Y."/>
        </authorList>
    </citation>
    <scope>NUCLEOTIDE SEQUENCE</scope>
    <source>
        <strain evidence="3">KIB01</strain>
    </source>
</reference>
<dbReference type="Pfam" id="PF00078">
    <property type="entry name" value="RVT_1"/>
    <property type="match status" value="1"/>
</dbReference>
<evidence type="ECO:0000313" key="4">
    <source>
        <dbReference type="Proteomes" id="UP001280121"/>
    </source>
</evidence>
<protein>
    <recommendedName>
        <fullName evidence="2">Reverse transcriptase domain-containing protein</fullName>
    </recommendedName>
</protein>
<feature type="transmembrane region" description="Helical" evidence="1">
    <location>
        <begin position="6"/>
        <end position="26"/>
    </location>
</feature>
<evidence type="ECO:0000256" key="1">
    <source>
        <dbReference type="SAM" id="Phobius"/>
    </source>
</evidence>
<dbReference type="InterPro" id="IPR052343">
    <property type="entry name" value="Retrotransposon-Effector_Assoc"/>
</dbReference>
<keyword evidence="4" id="KW-1185">Reference proteome</keyword>
<evidence type="ECO:0000313" key="3">
    <source>
        <dbReference type="EMBL" id="KAK2648079.1"/>
    </source>
</evidence>
<dbReference type="PANTHER" id="PTHR46890">
    <property type="entry name" value="NON-LTR RETROLELEMENT REVERSE TRANSCRIPTASE-LIKE PROTEIN-RELATED"/>
    <property type="match status" value="1"/>
</dbReference>
<evidence type="ECO:0000259" key="2">
    <source>
        <dbReference type="Pfam" id="PF00078"/>
    </source>
</evidence>
<dbReference type="PANTHER" id="PTHR46890:SF48">
    <property type="entry name" value="RNA-DIRECTED DNA POLYMERASE"/>
    <property type="match status" value="1"/>
</dbReference>
<comment type="caution">
    <text evidence="3">The sequence shown here is derived from an EMBL/GenBank/DDBJ whole genome shotgun (WGS) entry which is preliminary data.</text>
</comment>
<dbReference type="AlphaFoldDB" id="A0AAD9U648"/>
<gene>
    <name evidence="3" type="ORF">Ddye_015568</name>
</gene>
<accession>A0AAD9U648</accession>
<sequence length="170" mass="19528">MGNLGRLRDCISIVGLLGLCSLFMVWRKKWKVSMRVMKSTGSRDLEQTASSKRLKFQVFSCKSYARKKKNDISILLDLEVNKLNKLRDFQPISLCCTIYKIVMKVNAVMLKPFLPDIISQYQSAFVLGRQIYDNVMVVFKTLHSLARKKSGNRGHMALKLDISKAYDKVE</sequence>
<dbReference type="EMBL" id="JANJYI010000005">
    <property type="protein sequence ID" value="KAK2648079.1"/>
    <property type="molecule type" value="Genomic_DNA"/>
</dbReference>
<keyword evidence="1" id="KW-1133">Transmembrane helix</keyword>
<feature type="domain" description="Reverse transcriptase" evidence="2">
    <location>
        <begin position="86"/>
        <end position="170"/>
    </location>
</feature>
<keyword evidence="1" id="KW-0472">Membrane</keyword>
<proteinExistence type="predicted"/>
<keyword evidence="1" id="KW-0812">Transmembrane</keyword>